<keyword evidence="1" id="KW-0378">Hydrolase</keyword>
<dbReference type="InterPro" id="IPR039329">
    <property type="entry name" value="SIAE"/>
</dbReference>
<reference evidence="3 4" key="1">
    <citation type="submission" date="2022-09" db="EMBL/GenBank/DDBJ databases">
        <title>Genome sequencing of Flavivirga sp. MEBiC05379.</title>
        <authorList>
            <person name="Oh H.-M."/>
            <person name="Kwon K.K."/>
            <person name="Park M.J."/>
            <person name="Yang S.-H."/>
        </authorList>
    </citation>
    <scope>NUCLEOTIDE SEQUENCE [LARGE SCALE GENOMIC DNA]</scope>
    <source>
        <strain evidence="3 4">MEBiC05379</strain>
    </source>
</reference>
<dbReference type="PANTHER" id="PTHR22901:SF0">
    <property type="entry name" value="SIALATE O-ACETYLESTERASE"/>
    <property type="match status" value="1"/>
</dbReference>
<gene>
    <name evidence="3" type="ORF">N1F79_18650</name>
</gene>
<dbReference type="SUPFAM" id="SSF52266">
    <property type="entry name" value="SGNH hydrolase"/>
    <property type="match status" value="1"/>
</dbReference>
<dbReference type="Gene3D" id="3.40.50.1110">
    <property type="entry name" value="SGNH hydrolase"/>
    <property type="match status" value="2"/>
</dbReference>
<feature type="domain" description="Sialate O-acetylesterase" evidence="2">
    <location>
        <begin position="412"/>
        <end position="534"/>
    </location>
</feature>
<dbReference type="SUPFAM" id="SSF49344">
    <property type="entry name" value="CBD9-like"/>
    <property type="match status" value="1"/>
</dbReference>
<proteinExistence type="predicted"/>
<dbReference type="InterPro" id="IPR008979">
    <property type="entry name" value="Galactose-bd-like_sf"/>
</dbReference>
<feature type="domain" description="Sialate O-acetylesterase" evidence="2">
    <location>
        <begin position="104"/>
        <end position="224"/>
    </location>
</feature>
<dbReference type="EMBL" id="JAODOP010000004">
    <property type="protein sequence ID" value="MEF3835150.1"/>
    <property type="molecule type" value="Genomic_DNA"/>
</dbReference>
<evidence type="ECO:0000259" key="2">
    <source>
        <dbReference type="Pfam" id="PF03629"/>
    </source>
</evidence>
<dbReference type="SUPFAM" id="SSF49785">
    <property type="entry name" value="Galactose-binding domain-like"/>
    <property type="match status" value="1"/>
</dbReference>
<protein>
    <recommendedName>
        <fullName evidence="2">Sialate O-acetylesterase domain-containing protein</fullName>
    </recommendedName>
</protein>
<name>A0ABU7XWQ5_9FLAO</name>
<dbReference type="Gene3D" id="2.60.40.1190">
    <property type="match status" value="1"/>
</dbReference>
<dbReference type="Pfam" id="PF03629">
    <property type="entry name" value="SASA"/>
    <property type="match status" value="2"/>
</dbReference>
<accession>A0ABU7XWQ5</accession>
<evidence type="ECO:0000256" key="1">
    <source>
        <dbReference type="ARBA" id="ARBA00022801"/>
    </source>
</evidence>
<dbReference type="RefSeq" id="WP_303307443.1">
    <property type="nucleotide sequence ID" value="NZ_JAODOP010000004.1"/>
</dbReference>
<keyword evidence="4" id="KW-1185">Reference proteome</keyword>
<evidence type="ECO:0000313" key="3">
    <source>
        <dbReference type="EMBL" id="MEF3835150.1"/>
    </source>
</evidence>
<dbReference type="Gene3D" id="2.60.120.260">
    <property type="entry name" value="Galactose-binding domain-like"/>
    <property type="match status" value="1"/>
</dbReference>
<dbReference type="Proteomes" id="UP001337305">
    <property type="component" value="Unassembled WGS sequence"/>
</dbReference>
<comment type="caution">
    <text evidence="3">The sequence shown here is derived from an EMBL/GenBank/DDBJ whole genome shotgun (WGS) entry which is preliminary data.</text>
</comment>
<dbReference type="PANTHER" id="PTHR22901">
    <property type="entry name" value="SIALATE O-ACETYLESTERASE"/>
    <property type="match status" value="1"/>
</dbReference>
<sequence>MNTYLKLIIGLILFNTVFAHADITLPRLFGNDMVLQRNQDIKIWGWADSKEKITISFLGEQYTTRANRKGIWEVVLPPQKAGGPFKLEVSGKNTIKLQNILIGDVWICSGQSNMYFRTAAAKNSYRDINNATNKNIRLFQIEKDAHYQPKKDITTGKWLECNPETVKSFSAVAYFFGRDLHKEIGVPIGLIHASWGGSGIQAWMDGATIKKFSDYTEEVNKIEKTPDYFDQLFSTYKKNGGSLLINKLFKKDPGFKDDGETLDLDFFSRTDWSKIQVPGYWEDLGVKDFNGSIWYRKRFELPETYADNDLILDLGWIDDYDFTFFNGKRIGSRTYKGSGRKYTISKDIVKTGENEILVCVYDLDWKGGFWGPRKSNLKIKDDKTFLNVDLQGLWDYKLGLDNKDFNTDGLNWNKQPTKRSTPTFLYNAMISPLTKYGIKGAIWYQGESNAGNANEYSKLLPAMIDGWRSKWNQANFPFLIVQLANYGPLADSPVESNWADQREAQFSTLKTPNTGLAVTIDIGNTMDIHPTNKQDVGHRLMLSSLKVAYNKNVVHSGPTYKSMEIIDNKIVIHFENTGSGLIAKDKFGYLKEFAIAGNDKKFVWAKAFVEGNKIIVFNEDVSNPVAVRYAWSDNPLEANLYNKEGLPAIPFRTDDWDDAKQALINNEQTLYNLKVDANLQDWDDSYFVKGLNEPWRLKNKDSTIFDYIITDKHFYFYFKTKDSTLTISDFKKELSVAEGDRVELFFSSKKDISNYYCAEINPKGEVLDYNAKHYRKFNDKWNFNSLQVSTLILDKEYIVEGRISLKELKSLGLVNEIYLGIFRADYLNKDKVNWYTKTIPDSKFPDFHISSAFEKISLK</sequence>
<evidence type="ECO:0000313" key="4">
    <source>
        <dbReference type="Proteomes" id="UP001337305"/>
    </source>
</evidence>
<dbReference type="InterPro" id="IPR036514">
    <property type="entry name" value="SGNH_hydro_sf"/>
</dbReference>
<organism evidence="3 4">
    <name type="scientific">Flavivirga spongiicola</name>
    <dbReference type="NCBI Taxonomy" id="421621"/>
    <lineage>
        <taxon>Bacteria</taxon>
        <taxon>Pseudomonadati</taxon>
        <taxon>Bacteroidota</taxon>
        <taxon>Flavobacteriia</taxon>
        <taxon>Flavobacteriales</taxon>
        <taxon>Flavobacteriaceae</taxon>
        <taxon>Flavivirga</taxon>
    </lineage>
</organism>
<dbReference type="InterPro" id="IPR005181">
    <property type="entry name" value="SASA"/>
</dbReference>